<dbReference type="EMBL" id="BONE01000054">
    <property type="protein sequence ID" value="GIF76136.1"/>
    <property type="molecule type" value="Genomic_DNA"/>
</dbReference>
<keyword evidence="3" id="KW-1185">Reference proteome</keyword>
<sequence length="534" mass="55510">MTMVVDAPRDAAPVAAAVSRRQAMLALARFEAVRMARHPVTVAALLLYLGPWVWNLARPGADRYPVLHADMAMLQMAVMLVLGGAALVVANLAVLRERRHRTDAVSDLLVLPPTWRTGAFLLATLAPAALTLAVFAGQVLTLALLPGRAGRVDPFDVAIPAAIVAVLGVGGVLLGRVIRSPIVAPLVAVIFAAVGFVAVASVATGTTWGRLLPILPDDLPIALPWALLARPSGWHLAYLVGLTAVLVVVVLFHAGLRARAAVPALAAALAVTVGAGSVQLGQDDEILAARVAANDNPAPFQTCETRGQVTYCAFDDFTAWVPAWSRVVDDVVRLTPPGAVAAGPPLAVRQWVWSDRYPTFGGSFGPEWFEARSRTQRATDTAAGTPEAIPVGTAWGDEASAAAFAGGVAYRIVTGRAVTSSTTACGPRGALIVWLTGQANARTAAGLRQLDNQSSGALALVDYTIDNSLLVDDRAAGVGLALLERPPTEATALVATHWAELTAPGTTLEQAAQLLGVPAPPPADPSLDSKRCDS</sequence>
<dbReference type="Proteomes" id="UP000604117">
    <property type="component" value="Unassembled WGS sequence"/>
</dbReference>
<feature type="transmembrane region" description="Helical" evidence="1">
    <location>
        <begin position="74"/>
        <end position="95"/>
    </location>
</feature>
<feature type="transmembrane region" description="Helical" evidence="1">
    <location>
        <begin position="35"/>
        <end position="54"/>
    </location>
</feature>
<keyword evidence="1" id="KW-0472">Membrane</keyword>
<feature type="transmembrane region" description="Helical" evidence="1">
    <location>
        <begin position="182"/>
        <end position="203"/>
    </location>
</feature>
<dbReference type="RefSeq" id="WP_203716973.1">
    <property type="nucleotide sequence ID" value="NZ_BONE01000054.1"/>
</dbReference>
<comment type="caution">
    <text evidence="2">The sequence shown here is derived from an EMBL/GenBank/DDBJ whole genome shotgun (WGS) entry which is preliminary data.</text>
</comment>
<gene>
    <name evidence="2" type="ORF">Asi02nite_56540</name>
</gene>
<feature type="transmembrane region" description="Helical" evidence="1">
    <location>
        <begin position="119"/>
        <end position="145"/>
    </location>
</feature>
<evidence type="ECO:0000313" key="3">
    <source>
        <dbReference type="Proteomes" id="UP000604117"/>
    </source>
</evidence>
<keyword evidence="1" id="KW-0812">Transmembrane</keyword>
<accession>A0ABQ4CXW3</accession>
<feature type="transmembrane region" description="Helical" evidence="1">
    <location>
        <begin position="261"/>
        <end position="280"/>
    </location>
</feature>
<keyword evidence="1" id="KW-1133">Transmembrane helix</keyword>
<feature type="transmembrane region" description="Helical" evidence="1">
    <location>
        <begin position="157"/>
        <end position="175"/>
    </location>
</feature>
<feature type="transmembrane region" description="Helical" evidence="1">
    <location>
        <begin position="233"/>
        <end position="254"/>
    </location>
</feature>
<reference evidence="2 3" key="1">
    <citation type="submission" date="2021-01" db="EMBL/GenBank/DDBJ databases">
        <title>Whole genome shotgun sequence of Asanoa siamensis NBRC 107932.</title>
        <authorList>
            <person name="Komaki H."/>
            <person name="Tamura T."/>
        </authorList>
    </citation>
    <scope>NUCLEOTIDE SEQUENCE [LARGE SCALE GENOMIC DNA]</scope>
    <source>
        <strain evidence="2 3">NBRC 107932</strain>
    </source>
</reference>
<evidence type="ECO:0000256" key="1">
    <source>
        <dbReference type="SAM" id="Phobius"/>
    </source>
</evidence>
<name>A0ABQ4CXW3_9ACTN</name>
<organism evidence="2 3">
    <name type="scientific">Asanoa siamensis</name>
    <dbReference type="NCBI Taxonomy" id="926357"/>
    <lineage>
        <taxon>Bacteria</taxon>
        <taxon>Bacillati</taxon>
        <taxon>Actinomycetota</taxon>
        <taxon>Actinomycetes</taxon>
        <taxon>Micromonosporales</taxon>
        <taxon>Micromonosporaceae</taxon>
        <taxon>Asanoa</taxon>
    </lineage>
</organism>
<proteinExistence type="predicted"/>
<protein>
    <submittedName>
        <fullName evidence="2">ABC transporter</fullName>
    </submittedName>
</protein>
<evidence type="ECO:0000313" key="2">
    <source>
        <dbReference type="EMBL" id="GIF76136.1"/>
    </source>
</evidence>